<evidence type="ECO:0000313" key="3">
    <source>
        <dbReference type="Proteomes" id="UP000758168"/>
    </source>
</evidence>
<protein>
    <recommendedName>
        <fullName evidence="4">NfeD-like C-terminal domain-containing protein</fullName>
    </recommendedName>
</protein>
<organism evidence="2 3">
    <name type="scientific">Microlunatus capsulatus</name>
    <dbReference type="NCBI Taxonomy" id="99117"/>
    <lineage>
        <taxon>Bacteria</taxon>
        <taxon>Bacillati</taxon>
        <taxon>Actinomycetota</taxon>
        <taxon>Actinomycetes</taxon>
        <taxon>Propionibacteriales</taxon>
        <taxon>Propionibacteriaceae</taxon>
        <taxon>Microlunatus</taxon>
    </lineage>
</organism>
<dbReference type="RefSeq" id="WP_210055458.1">
    <property type="nucleotide sequence ID" value="NZ_BAAAMH010000009.1"/>
</dbReference>
<accession>A0ABS4Z814</accession>
<keyword evidence="1" id="KW-0812">Transmembrane</keyword>
<reference evidence="2 3" key="1">
    <citation type="submission" date="2021-03" db="EMBL/GenBank/DDBJ databases">
        <title>Sequencing the genomes of 1000 actinobacteria strains.</title>
        <authorList>
            <person name="Klenk H.-P."/>
        </authorList>
    </citation>
    <scope>NUCLEOTIDE SEQUENCE [LARGE SCALE GENOMIC DNA]</scope>
    <source>
        <strain evidence="2 3">DSM 12936</strain>
    </source>
</reference>
<name>A0ABS4Z814_9ACTN</name>
<proteinExistence type="predicted"/>
<dbReference type="Proteomes" id="UP000758168">
    <property type="component" value="Unassembled WGS sequence"/>
</dbReference>
<evidence type="ECO:0000256" key="1">
    <source>
        <dbReference type="SAM" id="Phobius"/>
    </source>
</evidence>
<evidence type="ECO:0008006" key="4">
    <source>
        <dbReference type="Google" id="ProtNLM"/>
    </source>
</evidence>
<comment type="caution">
    <text evidence="2">The sequence shown here is derived from an EMBL/GenBank/DDBJ whole genome shotgun (WGS) entry which is preliminary data.</text>
</comment>
<feature type="transmembrane region" description="Helical" evidence="1">
    <location>
        <begin position="6"/>
        <end position="34"/>
    </location>
</feature>
<sequence length="199" mass="21680">MLVALVIVAVCVLLPTVLQYLAVSVVILIVVAVITRKLRLGWGISGITSWQGRREKPRLLITKFRVDVPRPDDPTRAARSFSCSLITRQVDGAVQISKGDEVAVIGSGKGEISVRSVRVLSTGYVAKRAGHAFPAMTAGMTLGLLAVAGLALWWNRDQLTRAMLSQQLMAVEQSIVHLAGLAITIAVIWLVVKRLFRRF</sequence>
<dbReference type="EMBL" id="JAGIOB010000001">
    <property type="protein sequence ID" value="MBP2417191.1"/>
    <property type="molecule type" value="Genomic_DNA"/>
</dbReference>
<keyword evidence="1" id="KW-0472">Membrane</keyword>
<keyword evidence="1" id="KW-1133">Transmembrane helix</keyword>
<keyword evidence="3" id="KW-1185">Reference proteome</keyword>
<feature type="transmembrane region" description="Helical" evidence="1">
    <location>
        <begin position="174"/>
        <end position="192"/>
    </location>
</feature>
<gene>
    <name evidence="2" type="ORF">JOF54_002113</name>
</gene>
<feature type="transmembrane region" description="Helical" evidence="1">
    <location>
        <begin position="132"/>
        <end position="154"/>
    </location>
</feature>
<evidence type="ECO:0000313" key="2">
    <source>
        <dbReference type="EMBL" id="MBP2417191.1"/>
    </source>
</evidence>